<dbReference type="KEGG" id="rbc:BN938_1695"/>
<evidence type="ECO:0000313" key="1">
    <source>
        <dbReference type="EMBL" id="CDN31775.1"/>
    </source>
</evidence>
<dbReference type="OrthoDB" id="1084180at2"/>
<dbReference type="EMBL" id="HG934468">
    <property type="protein sequence ID" value="CDN31775.1"/>
    <property type="molecule type" value="Genomic_DNA"/>
</dbReference>
<dbReference type="eggNOG" id="ENOG5031SRW">
    <property type="taxonomic scope" value="Bacteria"/>
</dbReference>
<dbReference type="HOGENOM" id="CLU_1784711_0_0_10"/>
<protein>
    <submittedName>
        <fullName evidence="1">Uncharacterized protein</fullName>
    </submittedName>
</protein>
<gene>
    <name evidence="1" type="ORF">BN938_1695</name>
</gene>
<proteinExistence type="predicted"/>
<organism evidence="1 2">
    <name type="scientific">Mucinivorans hirudinis</name>
    <dbReference type="NCBI Taxonomy" id="1433126"/>
    <lineage>
        <taxon>Bacteria</taxon>
        <taxon>Pseudomonadati</taxon>
        <taxon>Bacteroidota</taxon>
        <taxon>Bacteroidia</taxon>
        <taxon>Bacteroidales</taxon>
        <taxon>Rikenellaceae</taxon>
        <taxon>Mucinivorans</taxon>
    </lineage>
</organism>
<evidence type="ECO:0000313" key="2">
    <source>
        <dbReference type="Proteomes" id="UP000027616"/>
    </source>
</evidence>
<dbReference type="Proteomes" id="UP000027616">
    <property type="component" value="Chromosome I"/>
</dbReference>
<dbReference type="STRING" id="1433126.BN938_1695"/>
<name>A0A060R8H7_9BACT</name>
<accession>A0A060R8H7</accession>
<sequence length="145" mass="16665">MKTTSKVNYDNFLADFNLYLCEWFAERDAAQFNHISNGMIFTAKTIDFDLYIRLWEHSGGMGLPDGTVIIARAVFSKDEHRNFENLLYFLKMYAPLYGFTNIAIEFPPINSVGDLSRYGFAASDNSLASKWHYTTFESLQVPSKM</sequence>
<keyword evidence="2" id="KW-1185">Reference proteome</keyword>
<dbReference type="AlphaFoldDB" id="A0A060R8H7"/>
<reference evidence="1 2" key="1">
    <citation type="journal article" date="2015" name="Genome Announc.">
        <title>Complete Genome Sequence of the Novel Leech Symbiont Mucinivorans hirudinis M3T.</title>
        <authorList>
            <person name="Nelson M.C."/>
            <person name="Bomar L."/>
            <person name="Graf J."/>
        </authorList>
    </citation>
    <scope>NUCLEOTIDE SEQUENCE [LARGE SCALE GENOMIC DNA]</scope>
    <source>
        <strain evidence="2">M3</strain>
    </source>
</reference>